<evidence type="ECO:0000313" key="1">
    <source>
        <dbReference type="EMBL" id="CAI9259982.1"/>
    </source>
</evidence>
<evidence type="ECO:0000313" key="2">
    <source>
        <dbReference type="Proteomes" id="UP001177003"/>
    </source>
</evidence>
<gene>
    <name evidence="1" type="ORF">LSALG_LOCUS836</name>
</gene>
<name>A0AA35Y452_LACSI</name>
<accession>A0AA35Y452</accession>
<proteinExistence type="predicted"/>
<sequence length="159" mass="17874">MLDDFEKSERTVRKGISDNKGEILCFAYASGSCHTASDLNHPSCWIDALSINAIISMDLLILTNCSLLLSSWTSKEVSNSLAYFGSHKLRFHMAHGLELLEQRVRGSKDVLTRQSIICLHTLLHKNMKRARRIVAQRGVKKISEEPNGSSIFQRITGEE</sequence>
<organism evidence="1 2">
    <name type="scientific">Lactuca saligna</name>
    <name type="common">Willowleaf lettuce</name>
    <dbReference type="NCBI Taxonomy" id="75948"/>
    <lineage>
        <taxon>Eukaryota</taxon>
        <taxon>Viridiplantae</taxon>
        <taxon>Streptophyta</taxon>
        <taxon>Embryophyta</taxon>
        <taxon>Tracheophyta</taxon>
        <taxon>Spermatophyta</taxon>
        <taxon>Magnoliopsida</taxon>
        <taxon>eudicotyledons</taxon>
        <taxon>Gunneridae</taxon>
        <taxon>Pentapetalae</taxon>
        <taxon>asterids</taxon>
        <taxon>campanulids</taxon>
        <taxon>Asterales</taxon>
        <taxon>Asteraceae</taxon>
        <taxon>Cichorioideae</taxon>
        <taxon>Cichorieae</taxon>
        <taxon>Lactucinae</taxon>
        <taxon>Lactuca</taxon>
    </lineage>
</organism>
<dbReference type="PROSITE" id="PS51257">
    <property type="entry name" value="PROKAR_LIPOPROTEIN"/>
    <property type="match status" value="1"/>
</dbReference>
<keyword evidence="2" id="KW-1185">Reference proteome</keyword>
<reference evidence="1" key="1">
    <citation type="submission" date="2023-04" db="EMBL/GenBank/DDBJ databases">
        <authorList>
            <person name="Vijverberg K."/>
            <person name="Xiong W."/>
            <person name="Schranz E."/>
        </authorList>
    </citation>
    <scope>NUCLEOTIDE SEQUENCE</scope>
</reference>
<dbReference type="EMBL" id="OX465086">
    <property type="protein sequence ID" value="CAI9259982.1"/>
    <property type="molecule type" value="Genomic_DNA"/>
</dbReference>
<protein>
    <submittedName>
        <fullName evidence="1">Uncharacterized protein</fullName>
    </submittedName>
</protein>
<dbReference type="AlphaFoldDB" id="A0AA35Y452"/>
<dbReference type="Proteomes" id="UP001177003">
    <property type="component" value="Chromosome 0"/>
</dbReference>